<dbReference type="PANTHER" id="PTHR43236:SF1">
    <property type="entry name" value="BLL7220 PROTEIN"/>
    <property type="match status" value="1"/>
</dbReference>
<dbReference type="EMBL" id="AASXRC010000006">
    <property type="protein sequence ID" value="EFI0212243.1"/>
    <property type="molecule type" value="Genomic_DNA"/>
</dbReference>
<accession>A0A0H0IPQ8</accession>
<comment type="caution">
    <text evidence="2">The sequence shown here is derived from an EMBL/GenBank/DDBJ whole genome shotgun (WGS) entry which is preliminary data.</text>
</comment>
<gene>
    <name evidence="2" type="ORF">BG944_001360</name>
</gene>
<dbReference type="InterPro" id="IPR010982">
    <property type="entry name" value="Lambda_DNA-bd_dom_sf"/>
</dbReference>
<dbReference type="Pfam" id="PF01381">
    <property type="entry name" value="HTH_3"/>
    <property type="match status" value="1"/>
</dbReference>
<evidence type="ECO:0000256" key="1">
    <source>
        <dbReference type="ARBA" id="ARBA00007227"/>
    </source>
</evidence>
<dbReference type="PROSITE" id="PS50943">
    <property type="entry name" value="HTH_CROC1"/>
    <property type="match status" value="1"/>
</dbReference>
<dbReference type="Gene3D" id="1.10.260.40">
    <property type="entry name" value="lambda repressor-like DNA-binding domains"/>
    <property type="match status" value="1"/>
</dbReference>
<dbReference type="Proteomes" id="UP000521994">
    <property type="component" value="Unassembled WGS sequence"/>
</dbReference>
<dbReference type="InterPro" id="IPR052345">
    <property type="entry name" value="Rad_response_metalloprotease"/>
</dbReference>
<sequence>MELFDSIGNYRGDCLKLARQAKGVTGEELATALGVTRQFINKLERGYPPSSQMLTALADYLDVKESFFFTGRKSPLDSENCHFRSKRSRTQSLTNSILARAEILEQFVKCLETEIVLPELNFPDTSGLPLNSDEDIERIAEACRRYWGLGLGPISSMVNFVESIGVVVAHVSGVDDRIDAFTINSKRPLIIRNSAKKSVCRFRSDLGHELGHLVLHEGIITGDKITEHHADYFSSAFLVPRVSFVNEFPKMRGSHLDWNALINFKERWKISLRMCIYRATVLGLITPQQMRTGFIHLNKRGTIKGEMGDELIPEEKPRLLSCAVELLDISSWKQILDMSGVRERFVSKMFGIRRTHDDISSNIVPLYRYKDFG</sequence>
<name>A0A0H0IPQ8_ECOLX</name>
<organism evidence="2 3">
    <name type="scientific">Escherichia coli</name>
    <dbReference type="NCBI Taxonomy" id="562"/>
    <lineage>
        <taxon>Bacteria</taxon>
        <taxon>Pseudomonadati</taxon>
        <taxon>Pseudomonadota</taxon>
        <taxon>Gammaproteobacteria</taxon>
        <taxon>Enterobacterales</taxon>
        <taxon>Enterobacteriaceae</taxon>
        <taxon>Escherichia</taxon>
    </lineage>
</organism>
<dbReference type="SUPFAM" id="SSF47413">
    <property type="entry name" value="lambda repressor-like DNA-binding domains"/>
    <property type="match status" value="1"/>
</dbReference>
<dbReference type="GO" id="GO:0003677">
    <property type="term" value="F:DNA binding"/>
    <property type="evidence" value="ECO:0007669"/>
    <property type="project" value="InterPro"/>
</dbReference>
<dbReference type="AlphaFoldDB" id="A0A0H0IPQ8"/>
<dbReference type="RefSeq" id="WP_000418464.1">
    <property type="nucleotide sequence ID" value="NZ_BDLK01000166.1"/>
</dbReference>
<dbReference type="Pfam" id="PF06114">
    <property type="entry name" value="Peptidase_M78"/>
    <property type="match status" value="1"/>
</dbReference>
<evidence type="ECO:0000313" key="3">
    <source>
        <dbReference type="Proteomes" id="UP000521994"/>
    </source>
</evidence>
<dbReference type="InterPro" id="IPR001387">
    <property type="entry name" value="Cro/C1-type_HTH"/>
</dbReference>
<dbReference type="SMART" id="SM00530">
    <property type="entry name" value="HTH_XRE"/>
    <property type="match status" value="1"/>
</dbReference>
<comment type="similarity">
    <text evidence="1">Belongs to the short-chain fatty acyl-CoA assimilation regulator (ScfR) family.</text>
</comment>
<dbReference type="InterPro" id="IPR010359">
    <property type="entry name" value="IrrE_HExxH"/>
</dbReference>
<dbReference type="PANTHER" id="PTHR43236">
    <property type="entry name" value="ANTITOXIN HIGA1"/>
    <property type="match status" value="1"/>
</dbReference>
<dbReference type="CDD" id="cd00093">
    <property type="entry name" value="HTH_XRE"/>
    <property type="match status" value="1"/>
</dbReference>
<proteinExistence type="inferred from homology"/>
<reference evidence="2 3" key="1">
    <citation type="submission" date="2020-02" db="EMBL/GenBank/DDBJ databases">
        <authorList>
            <consortium name="PulseNet: The National Subtyping Network for Foodborne Disease Surveillance"/>
            <person name="Tarr C.L."/>
            <person name="Trees E."/>
            <person name="Katz L.S."/>
            <person name="Carleton-Romer H.A."/>
            <person name="Stroika S."/>
            <person name="Kucerova Z."/>
            <person name="Roache K.F."/>
            <person name="Sabol A.L."/>
            <person name="Besser J."/>
            <person name="Gerner-Smidt P."/>
        </authorList>
    </citation>
    <scope>NUCLEOTIDE SEQUENCE [LARGE SCALE GENOMIC DNA]</scope>
    <source>
        <strain evidence="2 3">2014C-3796</strain>
    </source>
</reference>
<evidence type="ECO:0000313" key="2">
    <source>
        <dbReference type="EMBL" id="EFI0212243.1"/>
    </source>
</evidence>
<protein>
    <submittedName>
        <fullName evidence="2">ImmA/IrrE family metallo-endopeptidase</fullName>
    </submittedName>
</protein>